<protein>
    <submittedName>
        <fullName evidence="2">RimJ/RimL family protein N-acetyltransferase</fullName>
    </submittedName>
</protein>
<dbReference type="SUPFAM" id="SSF55729">
    <property type="entry name" value="Acyl-CoA N-acyltransferases (Nat)"/>
    <property type="match status" value="1"/>
</dbReference>
<accession>A0ABT9YLQ6</accession>
<dbReference type="Gene3D" id="3.40.630.30">
    <property type="match status" value="1"/>
</dbReference>
<dbReference type="InterPro" id="IPR000182">
    <property type="entry name" value="GNAT_dom"/>
</dbReference>
<dbReference type="PANTHER" id="PTHR43415">
    <property type="entry name" value="SPERMIDINE N(1)-ACETYLTRANSFERASE"/>
    <property type="match status" value="1"/>
</dbReference>
<organism evidence="2 3">
    <name type="scientific">Alkalicoccobacillus murimartini</name>
    <dbReference type="NCBI Taxonomy" id="171685"/>
    <lineage>
        <taxon>Bacteria</taxon>
        <taxon>Bacillati</taxon>
        <taxon>Bacillota</taxon>
        <taxon>Bacilli</taxon>
        <taxon>Bacillales</taxon>
        <taxon>Bacillaceae</taxon>
        <taxon>Alkalicoccobacillus</taxon>
    </lineage>
</organism>
<gene>
    <name evidence="2" type="ORF">J2S05_003615</name>
</gene>
<comment type="caution">
    <text evidence="2">The sequence shown here is derived from an EMBL/GenBank/DDBJ whole genome shotgun (WGS) entry which is preliminary data.</text>
</comment>
<dbReference type="PROSITE" id="PS51186">
    <property type="entry name" value="GNAT"/>
    <property type="match status" value="1"/>
</dbReference>
<dbReference type="Proteomes" id="UP001225034">
    <property type="component" value="Unassembled WGS sequence"/>
</dbReference>
<reference evidence="2 3" key="1">
    <citation type="submission" date="2023-07" db="EMBL/GenBank/DDBJ databases">
        <title>Genomic Encyclopedia of Type Strains, Phase IV (KMG-IV): sequencing the most valuable type-strain genomes for metagenomic binning, comparative biology and taxonomic classification.</title>
        <authorList>
            <person name="Goeker M."/>
        </authorList>
    </citation>
    <scope>NUCLEOTIDE SEQUENCE [LARGE SCALE GENOMIC DNA]</scope>
    <source>
        <strain evidence="2 3">DSM 19154</strain>
    </source>
</reference>
<dbReference type="Pfam" id="PF13302">
    <property type="entry name" value="Acetyltransf_3"/>
    <property type="match status" value="1"/>
</dbReference>
<dbReference type="InterPro" id="IPR016181">
    <property type="entry name" value="Acyl_CoA_acyltransferase"/>
</dbReference>
<dbReference type="EMBL" id="JAUSUA010000006">
    <property type="protein sequence ID" value="MDQ0208803.1"/>
    <property type="molecule type" value="Genomic_DNA"/>
</dbReference>
<name>A0ABT9YLQ6_9BACI</name>
<dbReference type="PANTHER" id="PTHR43415:SF4">
    <property type="entry name" value="N-ACETYLTRANSFERASE DOMAIN-CONTAINING PROTEIN"/>
    <property type="match status" value="1"/>
</dbReference>
<evidence type="ECO:0000313" key="2">
    <source>
        <dbReference type="EMBL" id="MDQ0208803.1"/>
    </source>
</evidence>
<sequence>MITLNEKMRMRPLEEEDKKVFWELAFKDANPEWKKWDAPYYTHEALSYESFLDKWPHYEKQEDLFGMFVGEKLIGTVSFYWEHQPSNWLEAGIIIYDSTLWNEGYGTPFLKAWITHLFDTLPLVRVGFTTWSGNKRMMRLGEKLGMTLEARLRKCRLYQDTYYDSIRYGVLREEWLGFSHDR</sequence>
<feature type="domain" description="N-acetyltransferase" evidence="1">
    <location>
        <begin position="8"/>
        <end position="169"/>
    </location>
</feature>
<evidence type="ECO:0000259" key="1">
    <source>
        <dbReference type="PROSITE" id="PS51186"/>
    </source>
</evidence>
<evidence type="ECO:0000313" key="3">
    <source>
        <dbReference type="Proteomes" id="UP001225034"/>
    </source>
</evidence>
<proteinExistence type="predicted"/>
<keyword evidence="3" id="KW-1185">Reference proteome</keyword>